<comment type="caution">
    <text evidence="3">Lacks conserved residue(s) required for the propagation of feature annotation.</text>
</comment>
<evidence type="ECO:0000313" key="5">
    <source>
        <dbReference type="EMBL" id="NGM84024.1"/>
    </source>
</evidence>
<evidence type="ECO:0000313" key="6">
    <source>
        <dbReference type="Proteomes" id="UP000480151"/>
    </source>
</evidence>
<accession>A0A6M1PND3</accession>
<keyword evidence="2 3" id="KW-0819">tRNA processing</keyword>
<proteinExistence type="inferred from homology"/>
<dbReference type="EC" id="6.3.4.-" evidence="3"/>
<dbReference type="GO" id="GO:0006400">
    <property type="term" value="P:tRNA modification"/>
    <property type="evidence" value="ECO:0007669"/>
    <property type="project" value="UniProtKB-UniRule"/>
</dbReference>
<feature type="binding site" evidence="3">
    <location>
        <position position="202"/>
    </location>
    <ligand>
        <name>ATP</name>
        <dbReference type="ChEBI" id="CHEBI:30616"/>
    </ligand>
</feature>
<feature type="binding site" evidence="3">
    <location>
        <begin position="7"/>
        <end position="20"/>
    </location>
    <ligand>
        <name>ATP</name>
        <dbReference type="ChEBI" id="CHEBI:30616"/>
    </ligand>
</feature>
<dbReference type="GO" id="GO:0016879">
    <property type="term" value="F:ligase activity, forming carbon-nitrogen bonds"/>
    <property type="evidence" value="ECO:0007669"/>
    <property type="project" value="UniProtKB-UniRule"/>
</dbReference>
<keyword evidence="5" id="KW-0808">Transferase</keyword>
<evidence type="ECO:0000256" key="1">
    <source>
        <dbReference type="ARBA" id="ARBA00022598"/>
    </source>
</evidence>
<dbReference type="SUPFAM" id="SSF52374">
    <property type="entry name" value="Nucleotidylyl transferase"/>
    <property type="match status" value="1"/>
</dbReference>
<dbReference type="GO" id="GO:0005524">
    <property type="term" value="F:ATP binding"/>
    <property type="evidence" value="ECO:0007669"/>
    <property type="project" value="UniProtKB-KW"/>
</dbReference>
<gene>
    <name evidence="3" type="primary">tmcAL</name>
    <name evidence="5" type="ORF">G5B47_16525</name>
</gene>
<dbReference type="GO" id="GO:0000049">
    <property type="term" value="F:tRNA binding"/>
    <property type="evidence" value="ECO:0007669"/>
    <property type="project" value="UniProtKB-KW"/>
</dbReference>
<dbReference type="RefSeq" id="WP_165100232.1">
    <property type="nucleotide sequence ID" value="NZ_JAAKGU010000008.1"/>
</dbReference>
<comment type="catalytic activity">
    <reaction evidence="3">
        <text>cytidine(34) in elongator tRNA(Met) + acetate + ATP = N(4)-acetylcytidine(34) in elongator tRNA(Met) + AMP + diphosphate</text>
        <dbReference type="Rhea" id="RHEA:58144"/>
        <dbReference type="Rhea" id="RHEA-COMP:10693"/>
        <dbReference type="Rhea" id="RHEA-COMP:10694"/>
        <dbReference type="ChEBI" id="CHEBI:30089"/>
        <dbReference type="ChEBI" id="CHEBI:30616"/>
        <dbReference type="ChEBI" id="CHEBI:33019"/>
        <dbReference type="ChEBI" id="CHEBI:74900"/>
        <dbReference type="ChEBI" id="CHEBI:82748"/>
        <dbReference type="ChEBI" id="CHEBI:456215"/>
    </reaction>
</comment>
<keyword evidence="3" id="KW-0694">RNA-binding</keyword>
<dbReference type="GO" id="GO:0005737">
    <property type="term" value="C:cytoplasm"/>
    <property type="evidence" value="ECO:0007669"/>
    <property type="project" value="UniProtKB-SubCell"/>
</dbReference>
<keyword evidence="3" id="KW-0547">Nucleotide-binding</keyword>
<organism evidence="5 6">
    <name type="scientific">Paenibacillus apii</name>
    <dbReference type="NCBI Taxonomy" id="1850370"/>
    <lineage>
        <taxon>Bacteria</taxon>
        <taxon>Bacillati</taxon>
        <taxon>Bacillota</taxon>
        <taxon>Bacilli</taxon>
        <taxon>Bacillales</taxon>
        <taxon>Paenibacillaceae</taxon>
        <taxon>Paenibacillus</taxon>
    </lineage>
</organism>
<dbReference type="Gene3D" id="3.40.50.620">
    <property type="entry name" value="HUPs"/>
    <property type="match status" value="1"/>
</dbReference>
<dbReference type="PANTHER" id="PTHR37825">
    <property type="entry name" value="TRNA(MET) CYTIDINE ACETATE LIGASE"/>
    <property type="match status" value="1"/>
</dbReference>
<sequence>MPTVGIIAEYNPLHNGHVHHFEEAKRRSGASRSIVVMSGAFTQRGEPAAISKRARTEMALRMGADLVIELPVAYAVQPAEWFAFGAASLLEATGVVDSLCFGSESGSLAKLLPLARFLAEESGPLQREIRRRLALGESFPAAYSAAAALAWRDRLGEGGPAGAAGSSAGPAGQAAGPGDAAEGSAGSPGSGSGLEDLLRRPNNSLGLHYLIALRRLGSGIVPLTVPRLGAGFHDPLRPGASIASATALRGLLREGGSPEGYMPEYSLSILRREQTEGRGPLDWESFRSPLLHLLSTRTAAELAGLLDVGEGLENRLLRVVTELERFTVDGLLSALKSKRYTRTRLQRMLLHIMLNHGKEEFSPESLSKGPGYIRVLGFRESGRPLLKKMKQSAALPVIIRPALCSDPMLARDLQASSAYAAAFTNPLRSDLYSDYLQPPVMV</sequence>
<dbReference type="Proteomes" id="UP000480151">
    <property type="component" value="Unassembled WGS sequence"/>
</dbReference>
<keyword evidence="3" id="KW-0963">Cytoplasm</keyword>
<evidence type="ECO:0000256" key="4">
    <source>
        <dbReference type="SAM" id="MobiDB-lite"/>
    </source>
</evidence>
<keyword evidence="3" id="KW-0067">ATP-binding</keyword>
<dbReference type="AlphaFoldDB" id="A0A6M1PND3"/>
<feature type="compositionally biased region" description="Low complexity" evidence="4">
    <location>
        <begin position="163"/>
        <end position="185"/>
    </location>
</feature>
<protein>
    <recommendedName>
        <fullName evidence="3">tRNA(Met) cytidine acetate ligase</fullName>
        <ecNumber evidence="3">6.3.4.-</ecNumber>
    </recommendedName>
</protein>
<dbReference type="InterPro" id="IPR014729">
    <property type="entry name" value="Rossmann-like_a/b/a_fold"/>
</dbReference>
<dbReference type="GO" id="GO:0016740">
    <property type="term" value="F:transferase activity"/>
    <property type="evidence" value="ECO:0007669"/>
    <property type="project" value="UniProtKB-KW"/>
</dbReference>
<feature type="binding site" evidence="3">
    <location>
        <position position="102"/>
    </location>
    <ligand>
        <name>ATP</name>
        <dbReference type="ChEBI" id="CHEBI:30616"/>
    </ligand>
</feature>
<keyword evidence="3" id="KW-0820">tRNA-binding</keyword>
<evidence type="ECO:0000256" key="2">
    <source>
        <dbReference type="ARBA" id="ARBA00022694"/>
    </source>
</evidence>
<dbReference type="PANTHER" id="PTHR37825:SF1">
    <property type="entry name" value="TRNA(MET) CYTIDINE ACETATE LIGASE"/>
    <property type="match status" value="1"/>
</dbReference>
<comment type="caution">
    <text evidence="5">The sequence shown here is derived from an EMBL/GenBank/DDBJ whole genome shotgun (WGS) entry which is preliminary data.</text>
</comment>
<reference evidence="5 6" key="1">
    <citation type="submission" date="2020-02" db="EMBL/GenBank/DDBJ databases">
        <authorList>
            <person name="Gao J."/>
            <person name="Sun J."/>
        </authorList>
    </citation>
    <scope>NUCLEOTIDE SEQUENCE [LARGE SCALE GENOMIC DNA]</scope>
    <source>
        <strain evidence="5 6">7124</strain>
    </source>
</reference>
<dbReference type="EMBL" id="JAAKGU010000008">
    <property type="protein sequence ID" value="NGM84024.1"/>
    <property type="molecule type" value="Genomic_DNA"/>
</dbReference>
<dbReference type="Pfam" id="PF05636">
    <property type="entry name" value="HIGH_NTase1"/>
    <property type="match status" value="1"/>
</dbReference>
<feature type="region of interest" description="Disordered" evidence="4">
    <location>
        <begin position="160"/>
        <end position="197"/>
    </location>
</feature>
<comment type="similarity">
    <text evidence="3">Belongs to the TmcAL family.</text>
</comment>
<keyword evidence="6" id="KW-1185">Reference proteome</keyword>
<comment type="subcellular location">
    <subcellularLocation>
        <location evidence="3">Cytoplasm</location>
    </subcellularLocation>
</comment>
<evidence type="ECO:0000256" key="3">
    <source>
        <dbReference type="HAMAP-Rule" id="MF_01539"/>
    </source>
</evidence>
<dbReference type="InterPro" id="IPR008513">
    <property type="entry name" value="tRNA(Met)_cyd_acetate_ligase"/>
</dbReference>
<name>A0A6M1PND3_9BACL</name>
<comment type="function">
    <text evidence="3">Catalyzes the formation of N(4)-acetylcytidine (ac(4)C) at the wobble position of elongator tRNA(Met), using acetate and ATP as substrates. First activates an acetate ion to form acetyladenylate (Ac-AMP) and then transfers the acetyl group to tRNA to form ac(4)C34.</text>
</comment>
<keyword evidence="1 3" id="KW-0436">Ligase</keyword>
<dbReference type="HAMAP" id="MF_01539">
    <property type="entry name" value="TmcAL"/>
    <property type="match status" value="1"/>
</dbReference>
<feature type="binding site" evidence="3">
    <location>
        <position position="227"/>
    </location>
    <ligand>
        <name>ATP</name>
        <dbReference type="ChEBI" id="CHEBI:30616"/>
    </ligand>
</feature>